<sequence>MQEQITRLEVKLSFAEDLLDELNRTVFRQQQQIDQLQKHVLALTEQVRAVASSGHGVGESRDLRDEIPPHY</sequence>
<evidence type="ECO:0000313" key="3">
    <source>
        <dbReference type="EMBL" id="MBB4013830.1"/>
    </source>
</evidence>
<dbReference type="AlphaFoldDB" id="A0A840BLE4"/>
<feature type="compositionally biased region" description="Basic and acidic residues" evidence="2">
    <location>
        <begin position="58"/>
        <end position="71"/>
    </location>
</feature>
<dbReference type="RefSeq" id="WP_183635749.1">
    <property type="nucleotide sequence ID" value="NZ_BAABLE010000005.1"/>
</dbReference>
<organism evidence="3 4">
    <name type="scientific">Niveibacterium umoris</name>
    <dbReference type="NCBI Taxonomy" id="1193620"/>
    <lineage>
        <taxon>Bacteria</taxon>
        <taxon>Pseudomonadati</taxon>
        <taxon>Pseudomonadota</taxon>
        <taxon>Betaproteobacteria</taxon>
        <taxon>Rhodocyclales</taxon>
        <taxon>Rhodocyclaceae</taxon>
        <taxon>Niveibacterium</taxon>
    </lineage>
</organism>
<evidence type="ECO:0000313" key="4">
    <source>
        <dbReference type="Proteomes" id="UP000561045"/>
    </source>
</evidence>
<evidence type="ECO:0000256" key="1">
    <source>
        <dbReference type="SAM" id="Coils"/>
    </source>
</evidence>
<gene>
    <name evidence="3" type="ORF">GGR36_003176</name>
</gene>
<accession>A0A840BLE4</accession>
<dbReference type="EMBL" id="JACIET010000002">
    <property type="protein sequence ID" value="MBB4013830.1"/>
    <property type="molecule type" value="Genomic_DNA"/>
</dbReference>
<evidence type="ECO:0000256" key="2">
    <source>
        <dbReference type="SAM" id="MobiDB-lite"/>
    </source>
</evidence>
<reference evidence="3 4" key="1">
    <citation type="submission" date="2020-08" db="EMBL/GenBank/DDBJ databases">
        <title>Genomic Encyclopedia of Type Strains, Phase IV (KMG-IV): sequencing the most valuable type-strain genomes for metagenomic binning, comparative biology and taxonomic classification.</title>
        <authorList>
            <person name="Goeker M."/>
        </authorList>
    </citation>
    <scope>NUCLEOTIDE SEQUENCE [LARGE SCALE GENOMIC DNA]</scope>
    <source>
        <strain evidence="3 4">DSM 106739</strain>
    </source>
</reference>
<keyword evidence="4" id="KW-1185">Reference proteome</keyword>
<protein>
    <submittedName>
        <fullName evidence="3">SlyX protein</fullName>
    </submittedName>
</protein>
<name>A0A840BLE4_9RHOO</name>
<dbReference type="Proteomes" id="UP000561045">
    <property type="component" value="Unassembled WGS sequence"/>
</dbReference>
<dbReference type="PANTHER" id="PTHR36508">
    <property type="entry name" value="PROTEIN SLYX"/>
    <property type="match status" value="1"/>
</dbReference>
<keyword evidence="1" id="KW-0175">Coiled coil</keyword>
<feature type="region of interest" description="Disordered" evidence="2">
    <location>
        <begin position="52"/>
        <end position="71"/>
    </location>
</feature>
<dbReference type="Pfam" id="PF04102">
    <property type="entry name" value="SlyX"/>
    <property type="match status" value="1"/>
</dbReference>
<proteinExistence type="predicted"/>
<comment type="caution">
    <text evidence="3">The sequence shown here is derived from an EMBL/GenBank/DDBJ whole genome shotgun (WGS) entry which is preliminary data.</text>
</comment>
<dbReference type="InterPro" id="IPR007236">
    <property type="entry name" value="SlyX"/>
</dbReference>
<dbReference type="Gene3D" id="1.20.5.300">
    <property type="match status" value="1"/>
</dbReference>
<feature type="coiled-coil region" evidence="1">
    <location>
        <begin position="5"/>
        <end position="39"/>
    </location>
</feature>
<dbReference type="PANTHER" id="PTHR36508:SF1">
    <property type="entry name" value="PROTEIN SLYX"/>
    <property type="match status" value="1"/>
</dbReference>